<dbReference type="Proteomes" id="UP000286806">
    <property type="component" value="Unassembled WGS sequence"/>
</dbReference>
<feature type="transmembrane region" description="Helical" evidence="1">
    <location>
        <begin position="27"/>
        <end position="45"/>
    </location>
</feature>
<dbReference type="NCBIfam" id="TIGR02595">
    <property type="entry name" value="PEP_CTERM"/>
    <property type="match status" value="1"/>
</dbReference>
<keyword evidence="1" id="KW-0472">Membrane</keyword>
<evidence type="ECO:0000259" key="2">
    <source>
        <dbReference type="Pfam" id="PF07589"/>
    </source>
</evidence>
<keyword evidence="1" id="KW-1133">Transmembrane helix</keyword>
<keyword evidence="4" id="KW-1185">Reference proteome</keyword>
<dbReference type="EMBL" id="BGOW01000005">
    <property type="protein sequence ID" value="GBL45078.1"/>
    <property type="molecule type" value="Genomic_DNA"/>
</dbReference>
<accession>A0A401JBL7</accession>
<gene>
    <name evidence="3" type="ORF">SFMTTN_0882</name>
</gene>
<evidence type="ECO:0000313" key="3">
    <source>
        <dbReference type="EMBL" id="GBL45078.1"/>
    </source>
</evidence>
<reference evidence="3 4" key="1">
    <citation type="journal article" date="2019" name="Front. Microbiol.">
        <title>Genomes of Neutrophilic Sulfur-Oxidizing Chemolithoautotrophs Representing 9 Proteobacterial Species From 8 Genera.</title>
        <authorList>
            <person name="Watanabe T."/>
            <person name="Kojima H."/>
            <person name="Umezawa K."/>
            <person name="Hori C."/>
            <person name="Takasuka T.E."/>
            <person name="Kato Y."/>
            <person name="Fukui M."/>
        </authorList>
    </citation>
    <scope>NUCLEOTIDE SEQUENCE [LARGE SCALE GENOMIC DNA]</scope>
    <source>
        <strain evidence="3 4">TTN</strain>
    </source>
</reference>
<name>A0A401JBL7_9PROT</name>
<comment type="caution">
    <text evidence="3">The sequence shown here is derived from an EMBL/GenBank/DDBJ whole genome shotgun (WGS) entry which is preliminary data.</text>
</comment>
<feature type="domain" description="Ice-binding protein C-terminal" evidence="2">
    <location>
        <begin position="21"/>
        <end position="47"/>
    </location>
</feature>
<evidence type="ECO:0000256" key="1">
    <source>
        <dbReference type="SAM" id="Phobius"/>
    </source>
</evidence>
<evidence type="ECO:0000313" key="4">
    <source>
        <dbReference type="Proteomes" id="UP000286806"/>
    </source>
</evidence>
<dbReference type="InterPro" id="IPR013424">
    <property type="entry name" value="Ice-binding_C"/>
</dbReference>
<dbReference type="Pfam" id="PF07589">
    <property type="entry name" value="PEP-CTERM"/>
    <property type="match status" value="1"/>
</dbReference>
<sequence length="49" mass="4976">MNIAGNAIGSSGGIYTFAIAAVPEPETYALMLAGLGLVILVARASRKII</sequence>
<protein>
    <recommendedName>
        <fullName evidence="2">Ice-binding protein C-terminal domain-containing protein</fullName>
    </recommendedName>
</protein>
<organism evidence="3 4">
    <name type="scientific">Sulfuriferula multivorans</name>
    <dbReference type="NCBI Taxonomy" id="1559896"/>
    <lineage>
        <taxon>Bacteria</taxon>
        <taxon>Pseudomonadati</taxon>
        <taxon>Pseudomonadota</taxon>
        <taxon>Betaproteobacteria</taxon>
        <taxon>Nitrosomonadales</taxon>
        <taxon>Sulfuricellaceae</taxon>
        <taxon>Sulfuriferula</taxon>
    </lineage>
</organism>
<proteinExistence type="predicted"/>
<keyword evidence="1" id="KW-0812">Transmembrane</keyword>
<dbReference type="AlphaFoldDB" id="A0A401JBL7"/>